<dbReference type="AlphaFoldDB" id="A0A0U9HFI5"/>
<dbReference type="CDD" id="cd00090">
    <property type="entry name" value="HTH_ARSR"/>
    <property type="match status" value="1"/>
</dbReference>
<dbReference type="InterPro" id="IPR003593">
    <property type="entry name" value="AAA+_ATPase"/>
</dbReference>
<dbReference type="EMBL" id="DF977002">
    <property type="protein sequence ID" value="GAQ25584.1"/>
    <property type="molecule type" value="Genomic_DNA"/>
</dbReference>
<evidence type="ECO:0000259" key="8">
    <source>
        <dbReference type="PROSITE" id="PS51372"/>
    </source>
</evidence>
<dbReference type="InterPro" id="IPR025943">
    <property type="entry name" value="Sigma_54_int_dom_ATP-bd_2"/>
</dbReference>
<evidence type="ECO:0000313" key="9">
    <source>
        <dbReference type="EMBL" id="GAQ25584.1"/>
    </source>
</evidence>
<dbReference type="RefSeq" id="WP_059032996.1">
    <property type="nucleotide sequence ID" value="NZ_BSDN01000010.1"/>
</dbReference>
<keyword evidence="4" id="KW-0067">ATP-binding</keyword>
<feature type="domain" description="PRD" evidence="8">
    <location>
        <begin position="796"/>
        <end position="902"/>
    </location>
</feature>
<proteinExistence type="predicted"/>
<dbReference type="InterPro" id="IPR002831">
    <property type="entry name" value="Tscrpt_reg_TrmB_N"/>
</dbReference>
<dbReference type="InterPro" id="IPR027417">
    <property type="entry name" value="P-loop_NTPase"/>
</dbReference>
<dbReference type="SUPFAM" id="SSF53062">
    <property type="entry name" value="PTS system fructose IIA component-like"/>
    <property type="match status" value="1"/>
</dbReference>
<evidence type="ECO:0000256" key="2">
    <source>
        <dbReference type="ARBA" id="ARBA00022741"/>
    </source>
</evidence>
<dbReference type="Pfam" id="PF00874">
    <property type="entry name" value="PRD"/>
    <property type="match status" value="2"/>
</dbReference>
<dbReference type="InterPro" id="IPR036662">
    <property type="entry name" value="PTS_EIIA_man-typ_sf"/>
</dbReference>
<dbReference type="GO" id="GO:0006355">
    <property type="term" value="P:regulation of DNA-templated transcription"/>
    <property type="evidence" value="ECO:0007669"/>
    <property type="project" value="InterPro"/>
</dbReference>
<keyword evidence="10" id="KW-1185">Reference proteome</keyword>
<dbReference type="InterPro" id="IPR025662">
    <property type="entry name" value="Sigma_54_int_dom_ATP-bd_1"/>
</dbReference>
<name>A0A0U9HFI5_9FIRM</name>
<dbReference type="Pfam" id="PF00158">
    <property type="entry name" value="Sigma54_activat"/>
    <property type="match status" value="1"/>
</dbReference>
<dbReference type="SUPFAM" id="SSF52540">
    <property type="entry name" value="P-loop containing nucleoside triphosphate hydrolases"/>
    <property type="match status" value="1"/>
</dbReference>
<dbReference type="PROSITE" id="PS51096">
    <property type="entry name" value="PTS_EIIA_TYPE_4"/>
    <property type="match status" value="1"/>
</dbReference>
<dbReference type="Gene3D" id="1.10.1790.10">
    <property type="entry name" value="PRD domain"/>
    <property type="match status" value="2"/>
</dbReference>
<dbReference type="InterPro" id="IPR036388">
    <property type="entry name" value="WH-like_DNA-bd_sf"/>
</dbReference>
<dbReference type="InterPro" id="IPR033887">
    <property type="entry name" value="PTS_IIA_man"/>
</dbReference>
<dbReference type="InterPro" id="IPR011991">
    <property type="entry name" value="ArsR-like_HTH"/>
</dbReference>
<dbReference type="InterPro" id="IPR011608">
    <property type="entry name" value="PRD"/>
</dbReference>
<dbReference type="PANTHER" id="PTHR32071:SF38">
    <property type="entry name" value="PSP OPERON TRANSCRIPTIONAL ACTIVATOR"/>
    <property type="match status" value="1"/>
</dbReference>
<dbReference type="InterPro" id="IPR036634">
    <property type="entry name" value="PRD_sf"/>
</dbReference>
<dbReference type="InterPro" id="IPR004701">
    <property type="entry name" value="PTS_EIIA_man-typ"/>
</dbReference>
<dbReference type="PROSITE" id="PS51372">
    <property type="entry name" value="PRD_2"/>
    <property type="match status" value="2"/>
</dbReference>
<reference evidence="9" key="1">
    <citation type="journal article" date="2016" name="Genome Announc.">
        <title>Draft Genome Sequence of the Syntrophic Lactate-Degrading Bacterium Tepidanaerobacter syntrophicus JLT.</title>
        <authorList>
            <person name="Matsuura N."/>
            <person name="Ohashi A."/>
            <person name="Tourlousse D.M."/>
            <person name="Sekiguchi Y."/>
        </authorList>
    </citation>
    <scope>NUCLEOTIDE SEQUENCE [LARGE SCALE GENOMIC DNA]</scope>
    <source>
        <strain evidence="9">JL</strain>
    </source>
</reference>
<evidence type="ECO:0000256" key="1">
    <source>
        <dbReference type="ARBA" id="ARBA00022679"/>
    </source>
</evidence>
<evidence type="ECO:0000259" key="6">
    <source>
        <dbReference type="PROSITE" id="PS50045"/>
    </source>
</evidence>
<dbReference type="SUPFAM" id="SSF46785">
    <property type="entry name" value="Winged helix' DNA-binding domain"/>
    <property type="match status" value="1"/>
</dbReference>
<dbReference type="GO" id="GO:0016020">
    <property type="term" value="C:membrane"/>
    <property type="evidence" value="ECO:0007669"/>
    <property type="project" value="InterPro"/>
</dbReference>
<dbReference type="PROSITE" id="PS50045">
    <property type="entry name" value="SIGMA54_INTERACT_4"/>
    <property type="match status" value="1"/>
</dbReference>
<dbReference type="CDD" id="cd00009">
    <property type="entry name" value="AAA"/>
    <property type="match status" value="1"/>
</dbReference>
<evidence type="ECO:0000313" key="10">
    <source>
        <dbReference type="Proteomes" id="UP000062160"/>
    </source>
</evidence>
<dbReference type="SUPFAM" id="SSF63520">
    <property type="entry name" value="PTS-regulatory domain, PRD"/>
    <property type="match status" value="2"/>
</dbReference>
<evidence type="ECO:0000256" key="5">
    <source>
        <dbReference type="ARBA" id="ARBA00023125"/>
    </source>
</evidence>
<keyword evidence="1" id="KW-0808">Transferase</keyword>
<dbReference type="InterPro" id="IPR036390">
    <property type="entry name" value="WH_DNA-bd_sf"/>
</dbReference>
<keyword evidence="5" id="KW-0238">DNA-binding</keyword>
<sequence>MKKIDEVYDILVQLTEDKESGVCAADIALKIGIDRTNVSRYLNELYKAGKIEKIKGRPVLYKVKEKKRNSKETAKALISLDRLIGADMSLKAAIQLAKAAISYPTDGLPILILGETGAGKSIFAEAIYGFAVESNLLSSDAPFISFNCADYADNPQLLIAQLFGVKKGAYTGAAEDKTGLLKQADGGIIFLDEIHRLPPQGQELLFIYMDKGCFRPLGETEKVVTSKARLIAATTEEPQSYLLKTFIRRIPVTINLPPLREKTLAERCGLICAFLSEESARINKDIYIERNCFISYLLYNCAGNIGQLKNDIQIACAKAFLNYKSQSREYLFISSEDLPLHVKRGIMNLHKFRDEIETLISSNEEVLYFSPDKDYHTIFLRDSSEGHFYEVIEEKLEILNKSGIEEQEINRILNDEIEKHFKKYIQNMAEKYHKDEISKIVGEEVINTTEAILNMAEIKLNRYMDEKIFFGLALHLQKTIDRIKVGGKIYNPRLNFIRINYPDEFIAAVEAAKLIDQKFKIETPLDEIGYLAMFFVPDEDLQSEELEGKVAVLVAMHGDTTASSMAKVANDLAGTEHVIGLDMPLAMDPEKMYKTIKEYAIKCDRGKGVLLFVDMGSLKNFGNMIAEETNIKIKTVDMVTTLMVIDACHKAITGKDLDEIYESVSKINNRESGGFRKSTAHIENVIITACFTGQGAAKELKKIVEEEYLRNNSSIKVIPEEFINKGEFEESIKKHKQNSDIIAIIGTLDFAVPDIPYISAADLLTGKAKDFLLSLIDEVETYKKIEQSLCEHLKAVNAEECFRMSKSSVINISKALGLLIPSEVKIGIILHMAFLIEKLASGGKRAIFENLQEYEKRHKKELVILENHLKPLEDYFNIDIGPHEYAYLCRMFLENAEETRQFSTSV</sequence>
<evidence type="ECO:0000256" key="3">
    <source>
        <dbReference type="ARBA" id="ARBA00022777"/>
    </source>
</evidence>
<feature type="domain" description="PTS EIIA type-4" evidence="7">
    <location>
        <begin position="549"/>
        <end position="675"/>
    </location>
</feature>
<dbReference type="Gene3D" id="3.40.50.300">
    <property type="entry name" value="P-loop containing nucleotide triphosphate hydrolases"/>
    <property type="match status" value="1"/>
</dbReference>
<dbReference type="PROSITE" id="PS00675">
    <property type="entry name" value="SIGMA54_INTERACT_1"/>
    <property type="match status" value="1"/>
</dbReference>
<accession>A0A0U9HFI5</accession>
<dbReference type="PROSITE" id="PS00676">
    <property type="entry name" value="SIGMA54_INTERACT_2"/>
    <property type="match status" value="1"/>
</dbReference>
<feature type="domain" description="PRD" evidence="8">
    <location>
        <begin position="440"/>
        <end position="545"/>
    </location>
</feature>
<dbReference type="Gene3D" id="1.10.10.10">
    <property type="entry name" value="Winged helix-like DNA-binding domain superfamily/Winged helix DNA-binding domain"/>
    <property type="match status" value="1"/>
</dbReference>
<protein>
    <submittedName>
        <fullName evidence="9">Transcriptional regulatory protein LevR</fullName>
    </submittedName>
</protein>
<dbReference type="InterPro" id="IPR002078">
    <property type="entry name" value="Sigma_54_int"/>
</dbReference>
<organism evidence="9">
    <name type="scientific">Tepidanaerobacter syntrophicus</name>
    <dbReference type="NCBI Taxonomy" id="224999"/>
    <lineage>
        <taxon>Bacteria</taxon>
        <taxon>Bacillati</taxon>
        <taxon>Bacillota</taxon>
        <taxon>Clostridia</taxon>
        <taxon>Thermosediminibacterales</taxon>
        <taxon>Tepidanaerobacteraceae</taxon>
        <taxon>Tepidanaerobacter</taxon>
    </lineage>
</organism>
<evidence type="ECO:0000256" key="4">
    <source>
        <dbReference type="ARBA" id="ARBA00022840"/>
    </source>
</evidence>
<dbReference type="GO" id="GO:0016301">
    <property type="term" value="F:kinase activity"/>
    <property type="evidence" value="ECO:0007669"/>
    <property type="project" value="UniProtKB-KW"/>
</dbReference>
<dbReference type="PANTHER" id="PTHR32071">
    <property type="entry name" value="TRANSCRIPTIONAL REGULATORY PROTEIN"/>
    <property type="match status" value="1"/>
</dbReference>
<dbReference type="STRING" id="224999.GCA_001485475_01614"/>
<dbReference type="GO" id="GO:0003677">
    <property type="term" value="F:DNA binding"/>
    <property type="evidence" value="ECO:0007669"/>
    <property type="project" value="UniProtKB-KW"/>
</dbReference>
<keyword evidence="3" id="KW-0418">Kinase</keyword>
<gene>
    <name evidence="9" type="ORF">TSYNT_8113</name>
</gene>
<dbReference type="Proteomes" id="UP000062160">
    <property type="component" value="Unassembled WGS sequence"/>
</dbReference>
<dbReference type="GO" id="GO:0009401">
    <property type="term" value="P:phosphoenolpyruvate-dependent sugar phosphotransferase system"/>
    <property type="evidence" value="ECO:0007669"/>
    <property type="project" value="InterPro"/>
</dbReference>
<dbReference type="CDD" id="cd00006">
    <property type="entry name" value="PTS_IIA_man"/>
    <property type="match status" value="1"/>
</dbReference>
<dbReference type="Pfam" id="PF03610">
    <property type="entry name" value="EIIA-man"/>
    <property type="match status" value="1"/>
</dbReference>
<dbReference type="Pfam" id="PF01978">
    <property type="entry name" value="TrmB"/>
    <property type="match status" value="1"/>
</dbReference>
<evidence type="ECO:0000259" key="7">
    <source>
        <dbReference type="PROSITE" id="PS51096"/>
    </source>
</evidence>
<dbReference type="Gene3D" id="3.40.50.510">
    <property type="entry name" value="Phosphotransferase system, mannose-type IIA component"/>
    <property type="match status" value="1"/>
</dbReference>
<feature type="domain" description="Sigma-54 factor interaction" evidence="6">
    <location>
        <begin position="83"/>
        <end position="317"/>
    </location>
</feature>
<dbReference type="GO" id="GO:0005524">
    <property type="term" value="F:ATP binding"/>
    <property type="evidence" value="ECO:0007669"/>
    <property type="project" value="UniProtKB-KW"/>
</dbReference>
<dbReference type="OrthoDB" id="9765164at2"/>
<keyword evidence="2" id="KW-0547">Nucleotide-binding</keyword>
<dbReference type="SMART" id="SM00382">
    <property type="entry name" value="AAA"/>
    <property type="match status" value="1"/>
</dbReference>